<dbReference type="Pfam" id="PF07690">
    <property type="entry name" value="MFS_1"/>
    <property type="match status" value="1"/>
</dbReference>
<feature type="transmembrane region" description="Helical" evidence="6">
    <location>
        <begin position="110"/>
        <end position="132"/>
    </location>
</feature>
<feature type="transmembrane region" description="Helical" evidence="6">
    <location>
        <begin position="244"/>
        <end position="266"/>
    </location>
</feature>
<feature type="transmembrane region" description="Helical" evidence="6">
    <location>
        <begin position="278"/>
        <end position="301"/>
    </location>
</feature>
<feature type="transmembrane region" description="Helical" evidence="6">
    <location>
        <begin position="221"/>
        <end position="238"/>
    </location>
</feature>
<dbReference type="PANTHER" id="PTHR23504:SF31">
    <property type="entry name" value="MAJOR FACILITATOR SUPERFAMILY DOMAIN-CONTAINING PROTEIN 10"/>
    <property type="match status" value="1"/>
</dbReference>
<dbReference type="SUPFAM" id="SSF103473">
    <property type="entry name" value="MFS general substrate transporter"/>
    <property type="match status" value="1"/>
</dbReference>
<evidence type="ECO:0000256" key="3">
    <source>
        <dbReference type="ARBA" id="ARBA00022692"/>
    </source>
</evidence>
<dbReference type="PATRIC" id="fig|45071.7.peg.3466"/>
<comment type="caution">
    <text evidence="7">The sequence shown here is derived from an EMBL/GenBank/DDBJ whole genome shotgun (WGS) entry which is preliminary data.</text>
</comment>
<dbReference type="GO" id="GO:0016020">
    <property type="term" value="C:membrane"/>
    <property type="evidence" value="ECO:0007669"/>
    <property type="project" value="UniProtKB-SubCell"/>
</dbReference>
<keyword evidence="8" id="KW-1185">Reference proteome</keyword>
<feature type="transmembrane region" description="Helical" evidence="6">
    <location>
        <begin position="153"/>
        <end position="180"/>
    </location>
</feature>
<organism evidence="7 8">
    <name type="scientific">Legionella parisiensis</name>
    <dbReference type="NCBI Taxonomy" id="45071"/>
    <lineage>
        <taxon>Bacteria</taxon>
        <taxon>Pseudomonadati</taxon>
        <taxon>Pseudomonadota</taxon>
        <taxon>Gammaproteobacteria</taxon>
        <taxon>Legionellales</taxon>
        <taxon>Legionellaceae</taxon>
        <taxon>Legionella</taxon>
    </lineage>
</organism>
<name>A0A1E5JMS2_9GAMM</name>
<evidence type="ECO:0000256" key="6">
    <source>
        <dbReference type="SAM" id="Phobius"/>
    </source>
</evidence>
<keyword evidence="3 6" id="KW-0812">Transmembrane</keyword>
<keyword evidence="5 6" id="KW-0472">Membrane</keyword>
<evidence type="ECO:0008006" key="9">
    <source>
        <dbReference type="Google" id="ProtNLM"/>
    </source>
</evidence>
<evidence type="ECO:0000256" key="5">
    <source>
        <dbReference type="ARBA" id="ARBA00023136"/>
    </source>
</evidence>
<dbReference type="Proteomes" id="UP000095229">
    <property type="component" value="Unassembled WGS sequence"/>
</dbReference>
<dbReference type="AlphaFoldDB" id="A0A1E5JMS2"/>
<evidence type="ECO:0000313" key="8">
    <source>
        <dbReference type="Proteomes" id="UP000095229"/>
    </source>
</evidence>
<comment type="subcellular location">
    <subcellularLocation>
        <location evidence="1">Membrane</location>
        <topology evidence="1">Multi-pass membrane protein</topology>
    </subcellularLocation>
</comment>
<sequence length="333" mass="36943">MLVGRQYDAYAPKKVLQLTVIGVILANLLIIYAIRMEDQYIFFFGLFLTGLGESTAVVSKAIVCSISEQSKKIFNLATLEIGAGSGWLIGPLLGAMTYEFSFIHQVLRGLPYFILLIFYLCLMVVIVKVAIPMTANKHQDIKSSQKPKSMMKIWLPLLIWCLYIFGTEIFTHLLTVFMIQQKSIDLVKIGTIVSYMGMIYVLLSIFVVITKIIALKVPSQVLIFSHLTLFIASILLIWKREHTVYISVALFAIGQVFAMPAGIALLESQVVSEHRGLIIGFASTFMALSILCVGLFVAPLMSIELSLPFKISGGLFLLSSCLSLVCTIINHSK</sequence>
<evidence type="ECO:0000256" key="2">
    <source>
        <dbReference type="ARBA" id="ARBA00022448"/>
    </source>
</evidence>
<feature type="transmembrane region" description="Helical" evidence="6">
    <location>
        <begin position="192"/>
        <end position="214"/>
    </location>
</feature>
<dbReference type="Gene3D" id="1.20.1250.20">
    <property type="entry name" value="MFS general substrate transporter like domains"/>
    <property type="match status" value="1"/>
</dbReference>
<keyword evidence="4 6" id="KW-1133">Transmembrane helix</keyword>
<dbReference type="GO" id="GO:0022857">
    <property type="term" value="F:transmembrane transporter activity"/>
    <property type="evidence" value="ECO:0007669"/>
    <property type="project" value="InterPro"/>
</dbReference>
<dbReference type="STRING" id="45071.Lpar_2739"/>
<evidence type="ECO:0000256" key="1">
    <source>
        <dbReference type="ARBA" id="ARBA00004141"/>
    </source>
</evidence>
<accession>A0A1E5JMS2</accession>
<dbReference type="InterPro" id="IPR011701">
    <property type="entry name" value="MFS"/>
</dbReference>
<dbReference type="PANTHER" id="PTHR23504">
    <property type="entry name" value="MAJOR FACILITATOR SUPERFAMILY DOMAIN-CONTAINING PROTEIN 10"/>
    <property type="match status" value="1"/>
</dbReference>
<protein>
    <recommendedName>
        <fullName evidence="9">Major facilitator superfamily (MFS) profile domain-containing protein</fullName>
    </recommendedName>
</protein>
<reference evidence="7 8" key="1">
    <citation type="submission" date="2016-02" db="EMBL/GenBank/DDBJ databases">
        <title>Secondary metabolites in Legionella.</title>
        <authorList>
            <person name="Tobias N.J."/>
            <person name="Bode H.B."/>
        </authorList>
    </citation>
    <scope>NUCLEOTIDE SEQUENCE [LARGE SCALE GENOMIC DNA]</scope>
    <source>
        <strain evidence="7 8">DSM 19216</strain>
    </source>
</reference>
<evidence type="ECO:0000256" key="4">
    <source>
        <dbReference type="ARBA" id="ARBA00022989"/>
    </source>
</evidence>
<proteinExistence type="predicted"/>
<gene>
    <name evidence="7" type="ORF">lpari_03228</name>
</gene>
<dbReference type="InterPro" id="IPR036259">
    <property type="entry name" value="MFS_trans_sf"/>
</dbReference>
<feature type="transmembrane region" description="Helical" evidence="6">
    <location>
        <begin position="15"/>
        <end position="34"/>
    </location>
</feature>
<feature type="transmembrane region" description="Helical" evidence="6">
    <location>
        <begin position="307"/>
        <end position="329"/>
    </location>
</feature>
<keyword evidence="2" id="KW-0813">Transport</keyword>
<dbReference type="EMBL" id="LSOG01000086">
    <property type="protein sequence ID" value="OEH45821.1"/>
    <property type="molecule type" value="Genomic_DNA"/>
</dbReference>
<feature type="transmembrane region" description="Helical" evidence="6">
    <location>
        <begin position="74"/>
        <end position="98"/>
    </location>
</feature>
<evidence type="ECO:0000313" key="7">
    <source>
        <dbReference type="EMBL" id="OEH45821.1"/>
    </source>
</evidence>